<protein>
    <submittedName>
        <fullName evidence="1">Uncharacterized protein</fullName>
    </submittedName>
</protein>
<dbReference type="AlphaFoldDB" id="A0A382Q7C6"/>
<organism evidence="1">
    <name type="scientific">marine metagenome</name>
    <dbReference type="NCBI Taxonomy" id="408172"/>
    <lineage>
        <taxon>unclassified sequences</taxon>
        <taxon>metagenomes</taxon>
        <taxon>ecological metagenomes</taxon>
    </lineage>
</organism>
<accession>A0A382Q7C6</accession>
<evidence type="ECO:0000313" key="1">
    <source>
        <dbReference type="EMBL" id="SVC81484.1"/>
    </source>
</evidence>
<gene>
    <name evidence="1" type="ORF">METZ01_LOCUS334338</name>
</gene>
<name>A0A382Q7C6_9ZZZZ</name>
<feature type="non-terminal residue" evidence="1">
    <location>
        <position position="78"/>
    </location>
</feature>
<sequence>MNKRTEFSRRSFLIAGATSVATALPVLGQNEKQKDVTDEPIIDVHQHTNYLFRSDKKLVAHQRIMGVTTTLLLPAGSA</sequence>
<dbReference type="EMBL" id="UINC01112494">
    <property type="protein sequence ID" value="SVC81484.1"/>
    <property type="molecule type" value="Genomic_DNA"/>
</dbReference>
<reference evidence="1" key="1">
    <citation type="submission" date="2018-05" db="EMBL/GenBank/DDBJ databases">
        <authorList>
            <person name="Lanie J.A."/>
            <person name="Ng W.-L."/>
            <person name="Kazmierczak K.M."/>
            <person name="Andrzejewski T.M."/>
            <person name="Davidsen T.M."/>
            <person name="Wayne K.J."/>
            <person name="Tettelin H."/>
            <person name="Glass J.I."/>
            <person name="Rusch D."/>
            <person name="Podicherti R."/>
            <person name="Tsui H.-C.T."/>
            <person name="Winkler M.E."/>
        </authorList>
    </citation>
    <scope>NUCLEOTIDE SEQUENCE</scope>
</reference>
<proteinExistence type="predicted"/>